<dbReference type="GeneID" id="9097050"/>
<protein>
    <submittedName>
        <fullName evidence="2">Uncharacterized protein</fullName>
    </submittedName>
</protein>
<dbReference type="RefSeq" id="XP_015702972.1">
    <property type="nucleotide sequence ID" value="XM_015847380.1"/>
</dbReference>
<keyword evidence="3" id="KW-1185">Reference proteome</keyword>
<reference evidence="2 3" key="1">
    <citation type="journal article" date="2011" name="PLoS Genet.">
        <title>Comparative genomic analysis of human fungal pathogens causing paracoccidioidomycosis.</title>
        <authorList>
            <person name="Desjardins C.A."/>
            <person name="Champion M.D."/>
            <person name="Holder J.W."/>
            <person name="Muszewska A."/>
            <person name="Goldberg J."/>
            <person name="Bailao A.M."/>
            <person name="Brigido M.M."/>
            <person name="Ferreira M.E."/>
            <person name="Garcia A.M."/>
            <person name="Grynberg M."/>
            <person name="Gujja S."/>
            <person name="Heiman D.I."/>
            <person name="Henn M.R."/>
            <person name="Kodira C.D."/>
            <person name="Leon-Narvaez H."/>
            <person name="Longo L.V."/>
            <person name="Ma L.J."/>
            <person name="Malavazi I."/>
            <person name="Matsuo A.L."/>
            <person name="Morais F.V."/>
            <person name="Pereira M."/>
            <person name="Rodriguez-Brito S."/>
            <person name="Sakthikumar S."/>
            <person name="Salem-Izacc S.M."/>
            <person name="Sykes S.M."/>
            <person name="Teixeira M.M."/>
            <person name="Vallejo M.C."/>
            <person name="Walter M.E."/>
            <person name="Yandava C."/>
            <person name="Young S."/>
            <person name="Zeng Q."/>
            <person name="Zucker J."/>
            <person name="Felipe M.S."/>
            <person name="Goldman G.H."/>
            <person name="Haas B.J."/>
            <person name="McEwen J.G."/>
            <person name="Nino-Vega G."/>
            <person name="Puccia R."/>
            <person name="San-Blas G."/>
            <person name="Soares C.M."/>
            <person name="Birren B.W."/>
            <person name="Cuomo C.A."/>
        </authorList>
    </citation>
    <scope>NUCLEOTIDE SEQUENCE [LARGE SCALE GENOMIC DNA]</scope>
    <source>
        <strain evidence="3">ATCC MYA-826 / Pb01</strain>
    </source>
</reference>
<gene>
    <name evidence="2" type="ORF">PAAG_11798</name>
</gene>
<feature type="region of interest" description="Disordered" evidence="1">
    <location>
        <begin position="228"/>
        <end position="251"/>
    </location>
</feature>
<dbReference type="Proteomes" id="UP000002059">
    <property type="component" value="Partially assembled WGS sequence"/>
</dbReference>
<dbReference type="AlphaFoldDB" id="A0A0A2V5M6"/>
<organism evidence="2 3">
    <name type="scientific">Paracoccidioides lutzii (strain ATCC MYA-826 / Pb01)</name>
    <name type="common">Paracoccidioides brasiliensis</name>
    <dbReference type="NCBI Taxonomy" id="502779"/>
    <lineage>
        <taxon>Eukaryota</taxon>
        <taxon>Fungi</taxon>
        <taxon>Dikarya</taxon>
        <taxon>Ascomycota</taxon>
        <taxon>Pezizomycotina</taxon>
        <taxon>Eurotiomycetes</taxon>
        <taxon>Eurotiomycetidae</taxon>
        <taxon>Onygenales</taxon>
        <taxon>Ajellomycetaceae</taxon>
        <taxon>Paracoccidioides</taxon>
    </lineage>
</organism>
<evidence type="ECO:0000313" key="2">
    <source>
        <dbReference type="EMBL" id="KGQ01450.1"/>
    </source>
</evidence>
<dbReference type="HOGENOM" id="CLU_824127_0_0_1"/>
<dbReference type="VEuPathDB" id="FungiDB:PAAG_11798"/>
<dbReference type="KEGG" id="pbl:PAAG_11798"/>
<evidence type="ECO:0000313" key="3">
    <source>
        <dbReference type="Proteomes" id="UP000002059"/>
    </source>
</evidence>
<dbReference type="OrthoDB" id="4181662at2759"/>
<proteinExistence type="predicted"/>
<evidence type="ECO:0000256" key="1">
    <source>
        <dbReference type="SAM" id="MobiDB-lite"/>
    </source>
</evidence>
<dbReference type="EMBL" id="KN294001">
    <property type="protein sequence ID" value="KGQ01450.1"/>
    <property type="molecule type" value="Genomic_DNA"/>
</dbReference>
<name>A0A0A2V5M6_PARBA</name>
<sequence>MSWPFALFSLARKTPISDMGKVSYYQDEVSGHALALIYALTFIQERWMPTPVAVLFYPKCSACAKLYGNNISQFQVPKSRLTGSSFTFWVSAPHRHRCSLIRIIRAQTFYQSLSFKCLGSNKTCAGYQQSENGMLRNGMYTCPSAHLLYPPDPTGKRPSQHTFLQYASPTDRRYHEDLRLTQQQQYNDANSSRKTSHPVREKCERSVELLSEPAVQFNSRLKLQTRERRVPETLTGEAHDKISENGESSRELRSPRRRFTRIWTCCRSCVLPGPYSSFYSQCLGCDAPKCSNCIEVLVPSQESPIHDEAGGVFHKFLVWKGCLDLWRSESADVKLIQ</sequence>
<accession>A0A0A2V5M6</accession>